<name>A0AAE9WCS7_9SCHI</name>
<evidence type="ECO:0000256" key="1">
    <source>
        <dbReference type="ARBA" id="ARBA00004123"/>
    </source>
</evidence>
<dbReference type="PANTHER" id="PTHR12709">
    <property type="entry name" value="DNA-DIRECTED RNA POLYMERASE II, III"/>
    <property type="match status" value="1"/>
</dbReference>
<evidence type="ECO:0000259" key="8">
    <source>
        <dbReference type="Pfam" id="PF08292"/>
    </source>
</evidence>
<keyword evidence="10" id="KW-1185">Reference proteome</keyword>
<dbReference type="AlphaFoldDB" id="A0AAE9WCS7"/>
<sequence>MFLLSQISDIISIHPSNFWKPTKEALAEEVHRKYANKVVQEVGLAICVYDFTKIGEGIIKYGNGSSFMNVTFRLIVFRPFRGEVMLGRIKSCSEDGIRVTLGFFDDLFIPKDMLFDPCVYRPEERAWVWKLEGEEGQPGPELYFDVDEEVRFQIESEEFVDISPKRNKGATAVTGSEAIESMAPYTIIASCARDGLGIPVWWK</sequence>
<dbReference type="GO" id="GO:0005666">
    <property type="term" value="C:RNA polymerase III complex"/>
    <property type="evidence" value="ECO:0007669"/>
    <property type="project" value="TreeGrafter"/>
</dbReference>
<proteinExistence type="inferred from homology"/>
<dbReference type="PANTHER" id="PTHR12709:SF1">
    <property type="entry name" value="DNA-DIRECTED RNA POLYMERASE III SUBUNIT RPC8"/>
    <property type="match status" value="1"/>
</dbReference>
<dbReference type="GO" id="GO:0003899">
    <property type="term" value="F:DNA-directed RNA polymerase activity"/>
    <property type="evidence" value="ECO:0007669"/>
    <property type="project" value="InterPro"/>
</dbReference>
<dbReference type="FunFam" id="2.40.50.140:FF:000221">
    <property type="entry name" value="DNA-directed RNA polymerase III subunit"/>
    <property type="match status" value="1"/>
</dbReference>
<dbReference type="EMBL" id="CP115612">
    <property type="protein sequence ID" value="WBW73164.1"/>
    <property type="molecule type" value="Genomic_DNA"/>
</dbReference>
<dbReference type="GO" id="GO:0003677">
    <property type="term" value="F:DNA binding"/>
    <property type="evidence" value="ECO:0007669"/>
    <property type="project" value="InterPro"/>
</dbReference>
<dbReference type="RefSeq" id="XP_056037407.1">
    <property type="nucleotide sequence ID" value="XM_056181367.1"/>
</dbReference>
<dbReference type="Pfam" id="PF03876">
    <property type="entry name" value="SHS2_Rpb7-N"/>
    <property type="match status" value="1"/>
</dbReference>
<evidence type="ECO:0000256" key="6">
    <source>
        <dbReference type="RuleBase" id="RU369086"/>
    </source>
</evidence>
<dbReference type="InterPro" id="IPR013238">
    <property type="entry name" value="RNA_pol_III_Rbc25"/>
</dbReference>
<organism evidence="9 10">
    <name type="scientific">Schizosaccharomyces osmophilus</name>
    <dbReference type="NCBI Taxonomy" id="2545709"/>
    <lineage>
        <taxon>Eukaryota</taxon>
        <taxon>Fungi</taxon>
        <taxon>Dikarya</taxon>
        <taxon>Ascomycota</taxon>
        <taxon>Taphrinomycotina</taxon>
        <taxon>Schizosaccharomycetes</taxon>
        <taxon>Schizosaccharomycetales</taxon>
        <taxon>Schizosaccharomycetaceae</taxon>
        <taxon>Schizosaccharomyces</taxon>
    </lineage>
</organism>
<dbReference type="Proteomes" id="UP001212411">
    <property type="component" value="Chromosome 2"/>
</dbReference>
<evidence type="ECO:0000256" key="4">
    <source>
        <dbReference type="ARBA" id="ARBA00023163"/>
    </source>
</evidence>
<evidence type="ECO:0000256" key="3">
    <source>
        <dbReference type="ARBA" id="ARBA00022478"/>
    </source>
</evidence>
<evidence type="ECO:0000256" key="2">
    <source>
        <dbReference type="ARBA" id="ARBA00009307"/>
    </source>
</evidence>
<dbReference type="InterPro" id="IPR004519">
    <property type="entry name" value="RNAP_E/RPC8"/>
</dbReference>
<keyword evidence="3 6" id="KW-0240">DNA-directed RNA polymerase</keyword>
<dbReference type="InterPro" id="IPR036898">
    <property type="entry name" value="RNA_pol_Rpb7-like_N_sf"/>
</dbReference>
<reference evidence="9 10" key="1">
    <citation type="journal article" date="2023" name="G3 (Bethesda)">
        <title>A high-quality reference genome for the fission yeast Schizosaccharomyces osmophilus.</title>
        <authorList>
            <person name="Jia G.S."/>
            <person name="Zhang W.C."/>
            <person name="Liang Y."/>
            <person name="Liu X.H."/>
            <person name="Rhind N."/>
            <person name="Pidoux A."/>
            <person name="Brysch-Herzberg M."/>
            <person name="Du L.L."/>
        </authorList>
    </citation>
    <scope>NUCLEOTIDE SEQUENCE [LARGE SCALE GENOMIC DNA]</scope>
    <source>
        <strain evidence="9 10">CBS 15793</strain>
    </source>
</reference>
<keyword evidence="5 6" id="KW-0539">Nucleus</keyword>
<dbReference type="Gene3D" id="2.40.50.140">
    <property type="entry name" value="Nucleic acid-binding proteins"/>
    <property type="match status" value="1"/>
</dbReference>
<keyword evidence="4 6" id="KW-0804">Transcription</keyword>
<dbReference type="SUPFAM" id="SSF88798">
    <property type="entry name" value="N-terminal, heterodimerisation domain of RBP7 (RpoE)"/>
    <property type="match status" value="1"/>
</dbReference>
<gene>
    <name evidence="9" type="primary">rpc25</name>
    <name evidence="9" type="ORF">SOMG_02575</name>
</gene>
<feature type="domain" description="RNA polymerase III subunit Rpc25" evidence="8">
    <location>
        <begin position="83"/>
        <end position="202"/>
    </location>
</feature>
<protein>
    <recommendedName>
        <fullName evidence="6">DNA-directed RNA polymerase subunit</fullName>
    </recommendedName>
</protein>
<comment type="subcellular location">
    <subcellularLocation>
        <location evidence="1 6">Nucleus</location>
    </subcellularLocation>
</comment>
<dbReference type="Gene3D" id="3.30.1490.120">
    <property type="entry name" value="RNA polymerase Rpb7-like, N-terminal domain"/>
    <property type="match status" value="1"/>
</dbReference>
<dbReference type="CDD" id="cd04330">
    <property type="entry name" value="RNAP_III_Rpc25_N"/>
    <property type="match status" value="1"/>
</dbReference>
<evidence type="ECO:0000256" key="5">
    <source>
        <dbReference type="ARBA" id="ARBA00023242"/>
    </source>
</evidence>
<comment type="similarity">
    <text evidence="2">Belongs to the eukaryotic RPB7/RPC8 RNA polymerase subunit family.</text>
</comment>
<dbReference type="KEGG" id="som:SOMG_02575"/>
<accession>A0AAE9WCS7</accession>
<dbReference type="Pfam" id="PF08292">
    <property type="entry name" value="RNA_pol_Rbc25"/>
    <property type="match status" value="1"/>
</dbReference>
<evidence type="ECO:0000313" key="9">
    <source>
        <dbReference type="EMBL" id="WBW73164.1"/>
    </source>
</evidence>
<dbReference type="SUPFAM" id="SSF50249">
    <property type="entry name" value="Nucleic acid-binding proteins"/>
    <property type="match status" value="1"/>
</dbReference>
<dbReference type="NCBIfam" id="TIGR00448">
    <property type="entry name" value="rpoE"/>
    <property type="match status" value="1"/>
</dbReference>
<dbReference type="InterPro" id="IPR005576">
    <property type="entry name" value="Rpb7-like_N"/>
</dbReference>
<dbReference type="FunFam" id="3.30.1490.120:FF:000001">
    <property type="entry name" value="DNA-directed RNA polymerase II subunit RPB7"/>
    <property type="match status" value="1"/>
</dbReference>
<dbReference type="InterPro" id="IPR045113">
    <property type="entry name" value="Rpb7-like"/>
</dbReference>
<dbReference type="InterPro" id="IPR012340">
    <property type="entry name" value="NA-bd_OB-fold"/>
</dbReference>
<feature type="domain" description="RNA polymerase Rpb7-like N-terminal" evidence="7">
    <location>
        <begin position="8"/>
        <end position="64"/>
    </location>
</feature>
<evidence type="ECO:0000259" key="7">
    <source>
        <dbReference type="Pfam" id="PF03876"/>
    </source>
</evidence>
<evidence type="ECO:0000313" key="10">
    <source>
        <dbReference type="Proteomes" id="UP001212411"/>
    </source>
</evidence>
<dbReference type="GeneID" id="80876056"/>
<comment type="function">
    <text evidence="6">DNA-dependent RNA polymerase which catalyzes the transcription of DNA into RNA using the four ribonucleoside triphosphates as substrates.</text>
</comment>
<dbReference type="GO" id="GO:0006384">
    <property type="term" value="P:transcription initiation at RNA polymerase III promoter"/>
    <property type="evidence" value="ECO:0007669"/>
    <property type="project" value="TreeGrafter"/>
</dbReference>